<sequence length="50" mass="4732">MIAPVAVCPGGGVSTGGGGWAGYNSKVYPNPAHPGGPNDSKAAAAPIKIA</sequence>
<name>A0A060NLV4_9BURK</name>
<gene>
    <name evidence="2" type="ORF">SMCB_1313</name>
</gene>
<organism evidence="2 3">
    <name type="scientific">Serpentinimonas maccroryi</name>
    <dbReference type="NCBI Taxonomy" id="1458426"/>
    <lineage>
        <taxon>Bacteria</taxon>
        <taxon>Pseudomonadati</taxon>
        <taxon>Pseudomonadota</taxon>
        <taxon>Betaproteobacteria</taxon>
        <taxon>Burkholderiales</taxon>
        <taxon>Comamonadaceae</taxon>
        <taxon>Serpentinimonas</taxon>
    </lineage>
</organism>
<evidence type="ECO:0000313" key="3">
    <source>
        <dbReference type="Proteomes" id="UP000066014"/>
    </source>
</evidence>
<reference evidence="2 3" key="1">
    <citation type="journal article" date="2014" name="Nat. Commun.">
        <title>Physiological and genomic features of highly alkaliphilic hydrogen-utilizing Betaproteobacteria from a continental serpentinizing site.</title>
        <authorList>
            <person name="Suzuki S."/>
            <person name="Kuenen J.G."/>
            <person name="Schipper K."/>
            <person name="van der Velde S."/>
            <person name="Ishii S."/>
            <person name="Wu A."/>
            <person name="Sorokin D.Y."/>
            <person name="Tenney A."/>
            <person name="Meng X.Y."/>
            <person name="Morrill P.L."/>
            <person name="Kamagata Y."/>
            <person name="Muyzer G."/>
            <person name="Nealson K.H."/>
        </authorList>
    </citation>
    <scope>NUCLEOTIDE SEQUENCE [LARGE SCALE GENOMIC DNA]</scope>
    <source>
        <strain evidence="2 3">B1</strain>
    </source>
</reference>
<dbReference type="KEGG" id="cbab:SMCB_1313"/>
<dbReference type="HOGENOM" id="CLU_3116759_0_0_4"/>
<protein>
    <submittedName>
        <fullName evidence="2">Uncharacterized protein</fullName>
    </submittedName>
</protein>
<accession>A0A060NLV4</accession>
<feature type="region of interest" description="Disordered" evidence="1">
    <location>
        <begin position="24"/>
        <end position="50"/>
    </location>
</feature>
<dbReference type="Proteomes" id="UP000066014">
    <property type="component" value="Chromosome"/>
</dbReference>
<proteinExistence type="predicted"/>
<dbReference type="EMBL" id="AP014569">
    <property type="protein sequence ID" value="BAO83541.1"/>
    <property type="molecule type" value="Genomic_DNA"/>
</dbReference>
<keyword evidence="3" id="KW-1185">Reference proteome</keyword>
<dbReference type="AlphaFoldDB" id="A0A060NLV4"/>
<dbReference type="STRING" id="1458426.SMCB_1313"/>
<evidence type="ECO:0000313" key="2">
    <source>
        <dbReference type="EMBL" id="BAO83541.1"/>
    </source>
</evidence>
<evidence type="ECO:0000256" key="1">
    <source>
        <dbReference type="SAM" id="MobiDB-lite"/>
    </source>
</evidence>